<reference evidence="4" key="2">
    <citation type="submission" date="2015-01" db="EMBL/GenBank/DDBJ databases">
        <title>Evolutionary Origins and Diversification of the Mycorrhizal Mutualists.</title>
        <authorList>
            <consortium name="DOE Joint Genome Institute"/>
            <consortium name="Mycorrhizal Genomics Consortium"/>
            <person name="Kohler A."/>
            <person name="Kuo A."/>
            <person name="Nagy L.G."/>
            <person name="Floudas D."/>
            <person name="Copeland A."/>
            <person name="Barry K.W."/>
            <person name="Cichocki N."/>
            <person name="Veneault-Fourrey C."/>
            <person name="LaButti K."/>
            <person name="Lindquist E.A."/>
            <person name="Lipzen A."/>
            <person name="Lundell T."/>
            <person name="Morin E."/>
            <person name="Murat C."/>
            <person name="Riley R."/>
            <person name="Ohm R."/>
            <person name="Sun H."/>
            <person name="Tunlid A."/>
            <person name="Henrissat B."/>
            <person name="Grigoriev I.V."/>
            <person name="Hibbett D.S."/>
            <person name="Martin F."/>
        </authorList>
    </citation>
    <scope>NUCLEOTIDE SEQUENCE [LARGE SCALE GENOMIC DNA]</scope>
    <source>
        <strain evidence="4">UH-Slu-Lm8-n1</strain>
    </source>
</reference>
<dbReference type="AlphaFoldDB" id="A0A0C9Z6G6"/>
<dbReference type="OrthoDB" id="3261476at2759"/>
<dbReference type="Pfam" id="PF25597">
    <property type="entry name" value="SH3_retrovirus"/>
    <property type="match status" value="1"/>
</dbReference>
<proteinExistence type="predicted"/>
<dbReference type="Proteomes" id="UP000054485">
    <property type="component" value="Unassembled WGS sequence"/>
</dbReference>
<keyword evidence="4" id="KW-1185">Reference proteome</keyword>
<sequence length="137" mass="14601">NGPHSHHAVFLGYPEGTKGYRLRNQGTGAFFTARDVIFDEALPSITHTCDSDSEDDDTSVISMPSASTPATQPPASTTSLSTSPVAPRRSAHVKVPTPAGQAFAEELAATKTRLLALREARCRDLILSSLTMAQFAM</sequence>
<accession>A0A0C9Z6G6</accession>
<evidence type="ECO:0000313" key="4">
    <source>
        <dbReference type="Proteomes" id="UP000054485"/>
    </source>
</evidence>
<evidence type="ECO:0000259" key="2">
    <source>
        <dbReference type="Pfam" id="PF25597"/>
    </source>
</evidence>
<feature type="compositionally biased region" description="Low complexity" evidence="1">
    <location>
        <begin position="64"/>
        <end position="87"/>
    </location>
</feature>
<dbReference type="InParanoid" id="A0A0C9Z6G6"/>
<organism evidence="3 4">
    <name type="scientific">Suillus luteus UH-Slu-Lm8-n1</name>
    <dbReference type="NCBI Taxonomy" id="930992"/>
    <lineage>
        <taxon>Eukaryota</taxon>
        <taxon>Fungi</taxon>
        <taxon>Dikarya</taxon>
        <taxon>Basidiomycota</taxon>
        <taxon>Agaricomycotina</taxon>
        <taxon>Agaricomycetes</taxon>
        <taxon>Agaricomycetidae</taxon>
        <taxon>Boletales</taxon>
        <taxon>Suillineae</taxon>
        <taxon>Suillaceae</taxon>
        <taxon>Suillus</taxon>
    </lineage>
</organism>
<feature type="non-terminal residue" evidence="3">
    <location>
        <position position="1"/>
    </location>
</feature>
<name>A0A0C9Z6G6_9AGAM</name>
<evidence type="ECO:0000256" key="1">
    <source>
        <dbReference type="SAM" id="MobiDB-lite"/>
    </source>
</evidence>
<dbReference type="EMBL" id="KN836027">
    <property type="protein sequence ID" value="KIK33095.1"/>
    <property type="molecule type" value="Genomic_DNA"/>
</dbReference>
<dbReference type="HOGENOM" id="CLU_1870143_0_0_1"/>
<feature type="domain" description="Retroviral polymerase SH3-like" evidence="2">
    <location>
        <begin position="3"/>
        <end position="41"/>
    </location>
</feature>
<reference evidence="3 4" key="1">
    <citation type="submission" date="2014-04" db="EMBL/GenBank/DDBJ databases">
        <authorList>
            <consortium name="DOE Joint Genome Institute"/>
            <person name="Kuo A."/>
            <person name="Ruytinx J."/>
            <person name="Rineau F."/>
            <person name="Colpaert J."/>
            <person name="Kohler A."/>
            <person name="Nagy L.G."/>
            <person name="Floudas D."/>
            <person name="Copeland A."/>
            <person name="Barry K.W."/>
            <person name="Cichocki N."/>
            <person name="Veneault-Fourrey C."/>
            <person name="LaButti K."/>
            <person name="Lindquist E.A."/>
            <person name="Lipzen A."/>
            <person name="Lundell T."/>
            <person name="Morin E."/>
            <person name="Murat C."/>
            <person name="Sun H."/>
            <person name="Tunlid A."/>
            <person name="Henrissat B."/>
            <person name="Grigoriev I.V."/>
            <person name="Hibbett D.S."/>
            <person name="Martin F."/>
            <person name="Nordberg H.P."/>
            <person name="Cantor M.N."/>
            <person name="Hua S.X."/>
        </authorList>
    </citation>
    <scope>NUCLEOTIDE SEQUENCE [LARGE SCALE GENOMIC DNA]</scope>
    <source>
        <strain evidence="3 4">UH-Slu-Lm8-n1</strain>
    </source>
</reference>
<dbReference type="InterPro" id="IPR057670">
    <property type="entry name" value="SH3_retrovirus"/>
</dbReference>
<feature type="region of interest" description="Disordered" evidence="1">
    <location>
        <begin position="47"/>
        <end position="96"/>
    </location>
</feature>
<protein>
    <recommendedName>
        <fullName evidence="2">Retroviral polymerase SH3-like domain-containing protein</fullName>
    </recommendedName>
</protein>
<gene>
    <name evidence="3" type="ORF">CY34DRAFT_100219</name>
</gene>
<evidence type="ECO:0000313" key="3">
    <source>
        <dbReference type="EMBL" id="KIK33095.1"/>
    </source>
</evidence>